<evidence type="ECO:0000313" key="2">
    <source>
        <dbReference type="EMBL" id="VDP84035.1"/>
    </source>
</evidence>
<keyword evidence="1" id="KW-0812">Transmembrane</keyword>
<reference evidence="2 3" key="1">
    <citation type="submission" date="2018-11" db="EMBL/GenBank/DDBJ databases">
        <authorList>
            <consortium name="Pathogen Informatics"/>
        </authorList>
    </citation>
    <scope>NUCLEOTIDE SEQUENCE [LARGE SCALE GENOMIC DNA]</scope>
    <source>
        <strain>Denwood</strain>
        <strain evidence="3">Zambia</strain>
    </source>
</reference>
<feature type="transmembrane region" description="Helical" evidence="1">
    <location>
        <begin position="31"/>
        <end position="60"/>
    </location>
</feature>
<dbReference type="AlphaFoldDB" id="A0A3P8I3E3"/>
<keyword evidence="1" id="KW-0472">Membrane</keyword>
<dbReference type="Proteomes" id="UP000269396">
    <property type="component" value="Unassembled WGS sequence"/>
</dbReference>
<keyword evidence="3" id="KW-1185">Reference proteome</keyword>
<name>A0A3P8I3E3_9TREM</name>
<accession>A0A3P8I3E3</accession>
<organism evidence="2 3">
    <name type="scientific">Schistosoma mattheei</name>
    <dbReference type="NCBI Taxonomy" id="31246"/>
    <lineage>
        <taxon>Eukaryota</taxon>
        <taxon>Metazoa</taxon>
        <taxon>Spiralia</taxon>
        <taxon>Lophotrochozoa</taxon>
        <taxon>Platyhelminthes</taxon>
        <taxon>Trematoda</taxon>
        <taxon>Digenea</taxon>
        <taxon>Strigeidida</taxon>
        <taxon>Schistosomatoidea</taxon>
        <taxon>Schistosomatidae</taxon>
        <taxon>Schistosoma</taxon>
    </lineage>
</organism>
<gene>
    <name evidence="2" type="ORF">SMTD_LOCUS21066</name>
</gene>
<evidence type="ECO:0000256" key="1">
    <source>
        <dbReference type="SAM" id="Phobius"/>
    </source>
</evidence>
<protein>
    <recommendedName>
        <fullName evidence="4">Ubiquitin-like domain-containing protein</fullName>
    </recommendedName>
</protein>
<evidence type="ECO:0000313" key="3">
    <source>
        <dbReference type="Proteomes" id="UP000269396"/>
    </source>
</evidence>
<dbReference type="EMBL" id="UZAL01046164">
    <property type="protein sequence ID" value="VDP84035.1"/>
    <property type="molecule type" value="Genomic_DNA"/>
</dbReference>
<proteinExistence type="predicted"/>
<sequence>MAHDFDLPLNKQILLVSGGFQLEPGDKLSTYGAGLVSVIHCHVVVLLLIIIIIIIIEWLFVSTRKFTS</sequence>
<evidence type="ECO:0008006" key="4">
    <source>
        <dbReference type="Google" id="ProtNLM"/>
    </source>
</evidence>
<keyword evidence="1" id="KW-1133">Transmembrane helix</keyword>